<organism evidence="3 4">
    <name type="scientific">Triplophysa rosa</name>
    <name type="common">Cave loach</name>
    <dbReference type="NCBI Taxonomy" id="992332"/>
    <lineage>
        <taxon>Eukaryota</taxon>
        <taxon>Metazoa</taxon>
        <taxon>Chordata</taxon>
        <taxon>Craniata</taxon>
        <taxon>Vertebrata</taxon>
        <taxon>Euteleostomi</taxon>
        <taxon>Actinopterygii</taxon>
        <taxon>Neopterygii</taxon>
        <taxon>Teleostei</taxon>
        <taxon>Ostariophysi</taxon>
        <taxon>Cypriniformes</taxon>
        <taxon>Nemacheilidae</taxon>
        <taxon>Triplophysa</taxon>
    </lineage>
</organism>
<dbReference type="PROSITE" id="PS50994">
    <property type="entry name" value="INTEGRASE"/>
    <property type="match status" value="1"/>
</dbReference>
<dbReference type="GO" id="GO:0003676">
    <property type="term" value="F:nucleic acid binding"/>
    <property type="evidence" value="ECO:0007669"/>
    <property type="project" value="InterPro"/>
</dbReference>
<protein>
    <recommendedName>
        <fullName evidence="2">Integrase catalytic domain-containing protein</fullName>
    </recommendedName>
</protein>
<feature type="compositionally biased region" description="Low complexity" evidence="1">
    <location>
        <begin position="12"/>
        <end position="29"/>
    </location>
</feature>
<dbReference type="Gene3D" id="3.30.420.10">
    <property type="entry name" value="Ribonuclease H-like superfamily/Ribonuclease H"/>
    <property type="match status" value="1"/>
</dbReference>
<name>A0A9W8C5E8_TRIRA</name>
<gene>
    <name evidence="3" type="ORF">IRJ41_016509</name>
</gene>
<dbReference type="SUPFAM" id="SSF53098">
    <property type="entry name" value="Ribonuclease H-like"/>
    <property type="match status" value="1"/>
</dbReference>
<proteinExistence type="predicted"/>
<dbReference type="InterPro" id="IPR001584">
    <property type="entry name" value="Integrase_cat-core"/>
</dbReference>
<feature type="compositionally biased region" description="Polar residues" evidence="1">
    <location>
        <begin position="157"/>
        <end position="194"/>
    </location>
</feature>
<feature type="region of interest" description="Disordered" evidence="1">
    <location>
        <begin position="138"/>
        <end position="195"/>
    </location>
</feature>
<feature type="domain" description="Integrase catalytic" evidence="2">
    <location>
        <begin position="1509"/>
        <end position="1696"/>
    </location>
</feature>
<dbReference type="PANTHER" id="PTHR47331">
    <property type="entry name" value="PHD-TYPE DOMAIN-CONTAINING PROTEIN"/>
    <property type="match status" value="1"/>
</dbReference>
<dbReference type="Pfam" id="PF18701">
    <property type="entry name" value="DUF5641"/>
    <property type="match status" value="1"/>
</dbReference>
<dbReference type="InterPro" id="IPR036397">
    <property type="entry name" value="RNaseH_sf"/>
</dbReference>
<dbReference type="PANTHER" id="PTHR47331:SF6">
    <property type="entry name" value="DOUBLECORTIN DOMAIN-CONTAINING PROTEIN"/>
    <property type="match status" value="1"/>
</dbReference>
<feature type="region of interest" description="Disordered" evidence="1">
    <location>
        <begin position="1"/>
        <end position="31"/>
    </location>
</feature>
<dbReference type="InterPro" id="IPR043502">
    <property type="entry name" value="DNA/RNA_pol_sf"/>
</dbReference>
<evidence type="ECO:0000313" key="3">
    <source>
        <dbReference type="EMBL" id="KAI7808136.1"/>
    </source>
</evidence>
<feature type="compositionally biased region" description="Polar residues" evidence="1">
    <location>
        <begin position="138"/>
        <end position="150"/>
    </location>
</feature>
<dbReference type="Proteomes" id="UP001059041">
    <property type="component" value="Linkage Group LG7"/>
</dbReference>
<evidence type="ECO:0000313" key="4">
    <source>
        <dbReference type="Proteomes" id="UP001059041"/>
    </source>
</evidence>
<sequence length="1814" mass="204625">MEAKRSDKISVASKRSLRSSAASTSSLTRARAKVEAARTRLAFAEQEAKAKIERAAKEADHQREKADREATYQLEKTKKDAELEALTIRREAAIAEAEAAVWEAADATENYVVLNEVGPSEEDKMERTVEYITSHFNPQSYKGHLSTDSPAQAAIKASQSPNQPPGNLSHTNSNRSTQPFYPQGAPTASHSGPTTEHLAQYLARRDLVSSSLYQFDDQPEQYRAWQSSYNSATQGLGLTATEELDLMTKWLGRESSNHVKRQRSVYITNPFIALMKVWERLQECYAAPEIIEKALFERLDNFPRVSGKEQVKLRELPDLLMEVQCAKEDDYLPALSYLDTAHVIEPIVAKLPYGLQEKWISFPPFEFFSKFVCSEARKRNDSTKYPISVHKTDVASTSPSINKGVSDLNKSCPIHGKPHPLKRCKAFRAKTLEERRAFLKEKGICFKCCGSTTHLAKDCPNAVKCLECDSTWHDSAMHPGPAPQVCGTGNISWSCSKICLAKLYPKGQPDKAIKAYVILDDRSNRSLTRSSLFELFNIERKPYSYYLKTCSGIVETYGRRAEDFVVESLDGTIMIPLPPLIECNDIPNNRCEIPTPNAARHHPHLVKVAEHIPEVDPTAEILLLLGRDIIRVHKVRDQVNGPHNAPFAQRLDLGWVLVGEVCLGNAHKPTVNIYKTTVLDNGRPFLLKPCTSFLHIKEKFHHGREARDRFSETSKSAEETLGQTVFSHTEQNHKLASSIEDDIFLKLMDKEVYRNESNSWVAPLPFKQPRQRLSNNREQAVRRFASLQHSLNKKPEMQQQYVAFMGKMLENDHAEAAPLLGENEECWYLPTFGVYHPRKPDQIRVVFDSSAKHLGVSLNDVLLTGPDLNNSLLGVLMRFRKEKVAIVADIQQMFHCFLVREDHRNYLRFLWYKDNDTTKEIVDYRMKVNVFGNSPSPAVAIYGLRRAIREGAQEHGTDTVDFVERHFYVDDGLHSVSTDAEAIDLLSRTQTSLAESNLRLHKFASNSQAVLEAFPSEDCATIAKGVDLGGEAAPAQRSLGLLWEIASDTFTFSVANNIKPFTRCGVLSMVNSVFDPLGFLAPVTIQGRLLLRELTDELSEWDVPLPEDKFSKWKAWQDSLQELRHLHVPRAYTAASLAKAVHTELCVFSDASIKAIGAVAYLKAVPEDGQTHIGFVMAKSKLAPQSEPTIPRLELCAAVLAVEMADLIHDELNLKLDYTKFYTDSKVVLGYIYNESRRFYVYYVRTEDNSADHASRSISASFLAQTTWLKGPNFLLNPLDKPDPVRSFDLVKPELDTDIRVQVRSYATKLQEKSLSTERFLRFSSFDSLVQAIALLIHIVRSFKLSKNTDKCKGWHKCDLSRTPDELSLAKEVIIAAVQRRAFSKEFETLNANKSVSPNSSLHRLSPTLQNNLICVGGRLKNANLDIGEKNPIILPKDNHISLLLVRHHHAEVKHQGRHLTEGAVRAAGLWLLGGKMLINSVLHKCITCRKLRGKMQEQRMANLPQECLQTCPPFTYVGLDVFGPWCITTRRTRGGQAESKRWAILFSCMSSRAVHIEVIESMDTSSCINALRCLFAIRGPAKQLLSDRGTNFMGACRELGMSAVQRYLKLQGCSWEFNPPHASQMGGSWERLIGVARRILDSMFLEQHTRLTHEVLCTLMAEVTAIINARPLIPVSNDPEDPFILSPSMLLTQKTGVPPPPGDFTDKDLLTKQWRQVQSLANKFWNRWSQEYLPTLQRHKKWTKSHKNLQVGDIVLLKHSEATRNNWPMAMITKAFSGDDGRVRKVELRTTDQGLSKTFFRPVSQVVLLLTKD</sequence>
<reference evidence="3" key="1">
    <citation type="submission" date="2021-02" db="EMBL/GenBank/DDBJ databases">
        <title>Comparative genomics reveals that relaxation of natural selection precedes convergent phenotypic evolution of cavefish.</title>
        <authorList>
            <person name="Peng Z."/>
        </authorList>
    </citation>
    <scope>NUCLEOTIDE SEQUENCE</scope>
    <source>
        <tissue evidence="3">Muscle</tissue>
    </source>
</reference>
<evidence type="ECO:0000259" key="2">
    <source>
        <dbReference type="PROSITE" id="PS50994"/>
    </source>
</evidence>
<evidence type="ECO:0000256" key="1">
    <source>
        <dbReference type="SAM" id="MobiDB-lite"/>
    </source>
</evidence>
<dbReference type="EMBL" id="JAFHDT010000007">
    <property type="protein sequence ID" value="KAI7808136.1"/>
    <property type="molecule type" value="Genomic_DNA"/>
</dbReference>
<dbReference type="CDD" id="cd01644">
    <property type="entry name" value="RT_pepA17"/>
    <property type="match status" value="1"/>
</dbReference>
<dbReference type="GO" id="GO:0015074">
    <property type="term" value="P:DNA integration"/>
    <property type="evidence" value="ECO:0007669"/>
    <property type="project" value="InterPro"/>
</dbReference>
<dbReference type="SUPFAM" id="SSF56672">
    <property type="entry name" value="DNA/RNA polymerases"/>
    <property type="match status" value="1"/>
</dbReference>
<keyword evidence="4" id="KW-1185">Reference proteome</keyword>
<accession>A0A9W8C5E8</accession>
<dbReference type="InterPro" id="IPR012337">
    <property type="entry name" value="RNaseH-like_sf"/>
</dbReference>
<comment type="caution">
    <text evidence="3">The sequence shown here is derived from an EMBL/GenBank/DDBJ whole genome shotgun (WGS) entry which is preliminary data.</text>
</comment>
<dbReference type="InterPro" id="IPR040676">
    <property type="entry name" value="DUF5641"/>
</dbReference>
<dbReference type="Pfam" id="PF05380">
    <property type="entry name" value="Peptidase_A17"/>
    <property type="match status" value="1"/>
</dbReference>
<feature type="region of interest" description="Disordered" evidence="1">
    <location>
        <begin position="54"/>
        <end position="73"/>
    </location>
</feature>
<dbReference type="InterPro" id="IPR008042">
    <property type="entry name" value="Retrotrans_Pao"/>
</dbReference>